<keyword evidence="6" id="KW-0472">Membrane</keyword>
<accession>A0A9W7AZ61</accession>
<dbReference type="CDD" id="cd00143">
    <property type="entry name" value="PP2Cc"/>
    <property type="match status" value="1"/>
</dbReference>
<feature type="domain" description="PPM-type phosphatase" evidence="7">
    <location>
        <begin position="113"/>
        <end position="379"/>
    </location>
</feature>
<organism evidence="8 9">
    <name type="scientific">Triparma laevis f. longispina</name>
    <dbReference type="NCBI Taxonomy" id="1714387"/>
    <lineage>
        <taxon>Eukaryota</taxon>
        <taxon>Sar</taxon>
        <taxon>Stramenopiles</taxon>
        <taxon>Ochrophyta</taxon>
        <taxon>Bolidophyceae</taxon>
        <taxon>Parmales</taxon>
        <taxon>Triparmaceae</taxon>
        <taxon>Triparma</taxon>
    </lineage>
</organism>
<dbReference type="Proteomes" id="UP001165122">
    <property type="component" value="Unassembled WGS sequence"/>
</dbReference>
<feature type="transmembrane region" description="Helical" evidence="6">
    <location>
        <begin position="33"/>
        <end position="53"/>
    </location>
</feature>
<dbReference type="GO" id="GO:0016020">
    <property type="term" value="C:membrane"/>
    <property type="evidence" value="ECO:0007669"/>
    <property type="project" value="UniProtKB-SubCell"/>
</dbReference>
<keyword evidence="4 5" id="KW-0904">Protein phosphatase</keyword>
<keyword evidence="9" id="KW-1185">Reference proteome</keyword>
<dbReference type="InterPro" id="IPR000222">
    <property type="entry name" value="PP2C_BS"/>
</dbReference>
<dbReference type="OrthoDB" id="10264738at2759"/>
<proteinExistence type="inferred from homology"/>
<evidence type="ECO:0000259" key="7">
    <source>
        <dbReference type="PROSITE" id="PS51746"/>
    </source>
</evidence>
<evidence type="ECO:0000313" key="8">
    <source>
        <dbReference type="EMBL" id="GMH80952.1"/>
    </source>
</evidence>
<dbReference type="PROSITE" id="PS01032">
    <property type="entry name" value="PPM_1"/>
    <property type="match status" value="1"/>
</dbReference>
<dbReference type="GO" id="GO:0004722">
    <property type="term" value="F:protein serine/threonine phosphatase activity"/>
    <property type="evidence" value="ECO:0007669"/>
    <property type="project" value="InterPro"/>
</dbReference>
<dbReference type="EMBL" id="BRXW01001043">
    <property type="protein sequence ID" value="GMH80952.1"/>
    <property type="molecule type" value="Genomic_DNA"/>
</dbReference>
<dbReference type="Pfam" id="PF00481">
    <property type="entry name" value="PP2C"/>
    <property type="match status" value="1"/>
</dbReference>
<comment type="caution">
    <text evidence="8">The sequence shown here is derived from an EMBL/GenBank/DDBJ whole genome shotgun (WGS) entry which is preliminary data.</text>
</comment>
<keyword evidence="3 5" id="KW-0378">Hydrolase</keyword>
<evidence type="ECO:0000256" key="4">
    <source>
        <dbReference type="ARBA" id="ARBA00022912"/>
    </source>
</evidence>
<evidence type="ECO:0000256" key="2">
    <source>
        <dbReference type="ARBA" id="ARBA00022723"/>
    </source>
</evidence>
<evidence type="ECO:0000256" key="5">
    <source>
        <dbReference type="RuleBase" id="RU003465"/>
    </source>
</evidence>
<reference evidence="9" key="1">
    <citation type="journal article" date="2023" name="Commun. Biol.">
        <title>Genome analysis of Parmales, the sister group of diatoms, reveals the evolutionary specialization of diatoms from phago-mixotrophs to photoautotrophs.</title>
        <authorList>
            <person name="Ban H."/>
            <person name="Sato S."/>
            <person name="Yoshikawa S."/>
            <person name="Yamada K."/>
            <person name="Nakamura Y."/>
            <person name="Ichinomiya M."/>
            <person name="Sato N."/>
            <person name="Blanc-Mathieu R."/>
            <person name="Endo H."/>
            <person name="Kuwata A."/>
            <person name="Ogata H."/>
        </authorList>
    </citation>
    <scope>NUCLEOTIDE SEQUENCE [LARGE SCALE GENOMIC DNA]</scope>
    <source>
        <strain evidence="9">NIES 3700</strain>
    </source>
</reference>
<evidence type="ECO:0000313" key="9">
    <source>
        <dbReference type="Proteomes" id="UP001165122"/>
    </source>
</evidence>
<dbReference type="Gene3D" id="3.60.40.10">
    <property type="entry name" value="PPM-type phosphatase domain"/>
    <property type="match status" value="1"/>
</dbReference>
<dbReference type="InterPro" id="IPR001932">
    <property type="entry name" value="PPM-type_phosphatase-like_dom"/>
</dbReference>
<dbReference type="InterPro" id="IPR036457">
    <property type="entry name" value="PPM-type-like_dom_sf"/>
</dbReference>
<sequence>MDNKLQELLEFLTLTQSSIVSHWQALEVDFPTVAMFLPLVILALTIVYTLINYSRNKTPSRRKSTAVEGGWLGDKISDSMLYSKRTTISNGGTKQLLEPMSKRELFPNGVHMKSSHWCDMGARQYQEDRYVMEKLGKDSDKNTVSYFGVFDGHGGFEASQYCADRLGLYLKNSPEFPNGNVEAAYTKAYLQIDEDFIDTGKSDGTTVCTCLVFGNERIVCANAGDSRAIVVKRDGTAHPMSFDHKPGDAAETKRITDLGGTVVYWGRWRVESVLAVSRAVGDAQLMPYITAEPDCTSKIIEEDDMFLVIATDGIWDVCDNDYVANFVMKESCYGFPEPVEPGVEPVADDLLLRWTGRKLVVEATRLGSGDNCSAVIVSLKDLK</sequence>
<keyword evidence="6" id="KW-0812">Transmembrane</keyword>
<dbReference type="GO" id="GO:0046872">
    <property type="term" value="F:metal ion binding"/>
    <property type="evidence" value="ECO:0007669"/>
    <property type="project" value="UniProtKB-KW"/>
</dbReference>
<name>A0A9W7AZ61_9STRA</name>
<dbReference type="InterPro" id="IPR015655">
    <property type="entry name" value="PP2C"/>
</dbReference>
<dbReference type="PANTHER" id="PTHR13832:SF854">
    <property type="entry name" value="PROTEIN PHOSPHATASE 2C-RELATED PROTEIN"/>
    <property type="match status" value="1"/>
</dbReference>
<evidence type="ECO:0000256" key="1">
    <source>
        <dbReference type="ARBA" id="ARBA00004170"/>
    </source>
</evidence>
<protein>
    <recommendedName>
        <fullName evidence="7">PPM-type phosphatase domain-containing protein</fullName>
    </recommendedName>
</protein>
<evidence type="ECO:0000256" key="6">
    <source>
        <dbReference type="SAM" id="Phobius"/>
    </source>
</evidence>
<comment type="similarity">
    <text evidence="5">Belongs to the PP2C family.</text>
</comment>
<keyword evidence="2" id="KW-0479">Metal-binding</keyword>
<keyword evidence="6" id="KW-1133">Transmembrane helix</keyword>
<comment type="subcellular location">
    <subcellularLocation>
        <location evidence="1">Membrane</location>
        <topology evidence="1">Peripheral membrane protein</topology>
    </subcellularLocation>
</comment>
<dbReference type="SMART" id="SM00332">
    <property type="entry name" value="PP2Cc"/>
    <property type="match status" value="1"/>
</dbReference>
<dbReference type="PROSITE" id="PS51746">
    <property type="entry name" value="PPM_2"/>
    <property type="match status" value="1"/>
</dbReference>
<evidence type="ECO:0000256" key="3">
    <source>
        <dbReference type="ARBA" id="ARBA00022801"/>
    </source>
</evidence>
<gene>
    <name evidence="8" type="ORF">TrLO_g15725</name>
</gene>
<dbReference type="SUPFAM" id="SSF81606">
    <property type="entry name" value="PP2C-like"/>
    <property type="match status" value="1"/>
</dbReference>
<dbReference type="PANTHER" id="PTHR13832">
    <property type="entry name" value="PROTEIN PHOSPHATASE 2C"/>
    <property type="match status" value="1"/>
</dbReference>
<dbReference type="AlphaFoldDB" id="A0A9W7AZ61"/>